<dbReference type="GO" id="GO:0030596">
    <property type="term" value="F:alpha-L-rhamnosidase activity"/>
    <property type="evidence" value="ECO:0007669"/>
    <property type="project" value="UniProtKB-EC"/>
</dbReference>
<dbReference type="InterPro" id="IPR016007">
    <property type="entry name" value="Alpha_rhamnosid"/>
</dbReference>
<feature type="domain" description="Alpha-L-rhamnosidase C-terminal" evidence="8">
    <location>
        <begin position="815"/>
        <end position="886"/>
    </location>
</feature>
<dbReference type="EMBL" id="JABBGC010000001">
    <property type="protein sequence ID" value="NML38420.1"/>
    <property type="molecule type" value="Genomic_DNA"/>
</dbReference>
<evidence type="ECO:0000313" key="9">
    <source>
        <dbReference type="EMBL" id="NML38420.1"/>
    </source>
</evidence>
<feature type="signal peptide" evidence="4">
    <location>
        <begin position="1"/>
        <end position="21"/>
    </location>
</feature>
<dbReference type="InterPro" id="IPR013737">
    <property type="entry name" value="Bac_rhamnosid_N"/>
</dbReference>
<dbReference type="InterPro" id="IPR013783">
    <property type="entry name" value="Ig-like_fold"/>
</dbReference>
<dbReference type="InterPro" id="IPR008902">
    <property type="entry name" value="Rhamnosid_concanavalin"/>
</dbReference>
<name>A0A848GP50_9BACT</name>
<dbReference type="Pfam" id="PF08531">
    <property type="entry name" value="Bac_rhamnosid_N"/>
    <property type="match status" value="1"/>
</dbReference>
<dbReference type="Pfam" id="PF25788">
    <property type="entry name" value="Ig_Rha78A_N"/>
    <property type="match status" value="1"/>
</dbReference>
<dbReference type="PROSITE" id="PS51257">
    <property type="entry name" value="PROKAR_LIPOPROTEIN"/>
    <property type="match status" value="1"/>
</dbReference>
<dbReference type="GO" id="GO:0005975">
    <property type="term" value="P:carbohydrate metabolic process"/>
    <property type="evidence" value="ECO:0007669"/>
    <property type="project" value="InterPro"/>
</dbReference>
<evidence type="ECO:0000259" key="6">
    <source>
        <dbReference type="Pfam" id="PF08531"/>
    </source>
</evidence>
<dbReference type="InterPro" id="IPR035398">
    <property type="entry name" value="Bac_rhamnosid_C"/>
</dbReference>
<feature type="domain" description="Bacterial alpha-L-rhamnosidase N-terminal" evidence="6">
    <location>
        <begin position="176"/>
        <end position="348"/>
    </location>
</feature>
<evidence type="ECO:0000259" key="5">
    <source>
        <dbReference type="Pfam" id="PF05592"/>
    </source>
</evidence>
<comment type="caution">
    <text evidence="9">The sequence shown here is derived from an EMBL/GenBank/DDBJ whole genome shotgun (WGS) entry which is preliminary data.</text>
</comment>
<feature type="chain" id="PRO_5032916994" description="alpha-L-rhamnosidase" evidence="4">
    <location>
        <begin position="22"/>
        <end position="920"/>
    </location>
</feature>
<protein>
    <recommendedName>
        <fullName evidence="2">alpha-L-rhamnosidase</fullName>
        <ecNumber evidence="2">3.2.1.40</ecNumber>
    </recommendedName>
</protein>
<dbReference type="Gene3D" id="1.50.10.10">
    <property type="match status" value="1"/>
</dbReference>
<keyword evidence="10" id="KW-1185">Reference proteome</keyword>
<comment type="catalytic activity">
    <reaction evidence="1">
        <text>Hydrolysis of terminal non-reducing alpha-L-rhamnose residues in alpha-L-rhamnosides.</text>
        <dbReference type="EC" id="3.2.1.40"/>
    </reaction>
</comment>
<evidence type="ECO:0000256" key="4">
    <source>
        <dbReference type="SAM" id="SignalP"/>
    </source>
</evidence>
<dbReference type="Proteomes" id="UP000583266">
    <property type="component" value="Unassembled WGS sequence"/>
</dbReference>
<feature type="domain" description="Alpha-L-rhamnosidase six-hairpin glycosidase" evidence="7">
    <location>
        <begin position="463"/>
        <end position="808"/>
    </location>
</feature>
<keyword evidence="3 9" id="KW-0378">Hydrolase</keyword>
<dbReference type="Pfam" id="PF17389">
    <property type="entry name" value="Bac_rhamnosid6H"/>
    <property type="match status" value="1"/>
</dbReference>
<dbReference type="EC" id="3.2.1.40" evidence="2"/>
<organism evidence="9 10">
    <name type="scientific">Chitinophaga fulva</name>
    <dbReference type="NCBI Taxonomy" id="2728842"/>
    <lineage>
        <taxon>Bacteria</taxon>
        <taxon>Pseudomonadati</taxon>
        <taxon>Bacteroidota</taxon>
        <taxon>Chitinophagia</taxon>
        <taxon>Chitinophagales</taxon>
        <taxon>Chitinophagaceae</taxon>
        <taxon>Chitinophaga</taxon>
    </lineage>
</organism>
<evidence type="ECO:0000256" key="2">
    <source>
        <dbReference type="ARBA" id="ARBA00012652"/>
    </source>
</evidence>
<evidence type="ECO:0000259" key="8">
    <source>
        <dbReference type="Pfam" id="PF17390"/>
    </source>
</evidence>
<dbReference type="PIRSF" id="PIRSF010631">
    <property type="entry name" value="A-rhamnsds"/>
    <property type="match status" value="1"/>
</dbReference>
<dbReference type="InterPro" id="IPR008928">
    <property type="entry name" value="6-hairpin_glycosidase_sf"/>
</dbReference>
<evidence type="ECO:0000259" key="7">
    <source>
        <dbReference type="Pfam" id="PF17389"/>
    </source>
</evidence>
<dbReference type="AlphaFoldDB" id="A0A848GP50"/>
<dbReference type="Pfam" id="PF05592">
    <property type="entry name" value="Bac_rhamnosid"/>
    <property type="match status" value="1"/>
</dbReference>
<dbReference type="PANTHER" id="PTHR33307:SF6">
    <property type="entry name" value="ALPHA-RHAMNOSIDASE (EUROFUNG)-RELATED"/>
    <property type="match status" value="1"/>
</dbReference>
<dbReference type="Gene3D" id="2.60.40.10">
    <property type="entry name" value="Immunoglobulins"/>
    <property type="match status" value="1"/>
</dbReference>
<dbReference type="Pfam" id="PF17390">
    <property type="entry name" value="Bac_rhamnosid_C"/>
    <property type="match status" value="1"/>
</dbReference>
<evidence type="ECO:0000313" key="10">
    <source>
        <dbReference type="Proteomes" id="UP000583266"/>
    </source>
</evidence>
<dbReference type="Gene3D" id="2.60.120.260">
    <property type="entry name" value="Galactose-binding domain-like"/>
    <property type="match status" value="2"/>
</dbReference>
<reference evidence="9 10" key="1">
    <citation type="submission" date="2020-04" db="EMBL/GenBank/DDBJ databases">
        <title>Chitinophaga sp. G-6-1-13 sp. nov., isolated from soil.</title>
        <authorList>
            <person name="Dahal R.H."/>
            <person name="Chaudhary D.K."/>
        </authorList>
    </citation>
    <scope>NUCLEOTIDE SEQUENCE [LARGE SCALE GENOMIC DNA]</scope>
    <source>
        <strain evidence="9 10">G-6-1-13</strain>
    </source>
</reference>
<accession>A0A848GP50</accession>
<dbReference type="SUPFAM" id="SSF48208">
    <property type="entry name" value="Six-hairpin glycosidases"/>
    <property type="match status" value="1"/>
</dbReference>
<dbReference type="InterPro" id="IPR012341">
    <property type="entry name" value="6hp_glycosidase-like_sf"/>
</dbReference>
<dbReference type="RefSeq" id="WP_169225417.1">
    <property type="nucleotide sequence ID" value="NZ_JABBGC010000001.1"/>
</dbReference>
<keyword evidence="4" id="KW-0732">Signal</keyword>
<evidence type="ECO:0000256" key="1">
    <source>
        <dbReference type="ARBA" id="ARBA00001445"/>
    </source>
</evidence>
<dbReference type="PANTHER" id="PTHR33307">
    <property type="entry name" value="ALPHA-RHAMNOSIDASE (EUROFUNG)"/>
    <property type="match status" value="1"/>
</dbReference>
<dbReference type="InterPro" id="IPR035396">
    <property type="entry name" value="Bac_rhamnosid6H"/>
</dbReference>
<proteinExistence type="predicted"/>
<evidence type="ECO:0000256" key="3">
    <source>
        <dbReference type="ARBA" id="ARBA00022801"/>
    </source>
</evidence>
<gene>
    <name evidence="9" type="ORF">HHL17_14525</name>
</gene>
<sequence length="920" mass="103406">MPEKLLIVLLLFITVACTAQTGQTTLDRLRCEYRENPLGIDATAPRLSWEITSNKRNLMQQAYQIMVASSLADLKAGKADLWNSGKISSDQSLGVVYAGKPPGTGDACFWKVKVWTSDGKESAWSTPASWSMGLLRPSDWQAVWIGMDSAFAGDRPTDTFTRLSARYLRKDFRLPKKVKKATAYISGVGLYELYLNGTKTGKDVLAPGPTEYNKRTFYNTYDVTSQLQQGDNAIGAILGNGRYFSMRGNGSGLPPITNFGYPKMICQVNVIYEDGSTEKIVTDNSWKVTAAGPVGTNNEYDGEEYDATKEMPGWSKPGFNAASWLPVQLVSRPGELLVAQMNNNIRVMDTVRALHVKEVKPGVFIYDMGQNFVGWVRLKVKGPRGTQVVLRFAERLKDDGTLYMANLRSAKVTDKYTLNGKGTEDWEPRFTYHGFRYVEVTGYPGKPDLGAVEGRVVYDDMATTGHFETSNDVINQIYKNAYRGIRGNYRGMPTDCPQRDERMGWLGDRAVGARGESFIFGNHLLYAKWLQDIEDAQTPEGSVPDVAPSYWRMYSDNMTWPAAYLIIANLMYEQYGDDQPIRRHYASMKKWMAYMKDKYMKDDILTKDTYGDWCMPPESPELIHSKDPARKTAGDFLGTSFYYHLLTLMESFASITGNTADVTTFKNLEEKVKTAFNKKFLNEEGGYYANNTPTANIFSLAYQLAPEDRRKQVFQHIADKTLNDYKGHISTGLVGAEWLMRTLTSYGRGDIAYKLATNTTYPSWGYMAKEGATTIWELWNGNTADPAMNSGNHVMLLGDLVVWYYQNLGAIQPNPAAPGFKNIIMKPLVVGDLKKVDASYHSGYGLIRSNWEKIDQSFKWRVSIPVNTRATVYVPSKEAKNIKEGGKPIGDNKDVKFLRMEDGYAVYEIPSGNYDIQDDF</sequence>
<feature type="domain" description="Alpha-L-rhamnosidase concanavalin-like" evidence="5">
    <location>
        <begin position="358"/>
        <end position="458"/>
    </location>
</feature>
<dbReference type="Gene3D" id="2.60.420.10">
    <property type="entry name" value="Maltose phosphorylase, domain 3"/>
    <property type="match status" value="1"/>
</dbReference>